<reference evidence="13 14" key="1">
    <citation type="submission" date="2023-10" db="EMBL/GenBank/DDBJ databases">
        <title>Hymenobacter endophyticus sp. nov., an isolate from the leaf tissues of wheat.</title>
        <authorList>
            <person name="Dai Y."/>
        </authorList>
    </citation>
    <scope>NUCLEOTIDE SEQUENCE [LARGE SCALE GENOMIC DNA]</scope>
    <source>
        <strain evidence="13 14">ZK17L-C2</strain>
    </source>
</reference>
<dbReference type="InterPro" id="IPR012910">
    <property type="entry name" value="Plug_dom"/>
</dbReference>
<evidence type="ECO:0000256" key="4">
    <source>
        <dbReference type="ARBA" id="ARBA00022692"/>
    </source>
</evidence>
<feature type="region of interest" description="Disordered" evidence="9">
    <location>
        <begin position="21"/>
        <end position="54"/>
    </location>
</feature>
<dbReference type="Proteomes" id="UP001250698">
    <property type="component" value="Unassembled WGS sequence"/>
</dbReference>
<keyword evidence="4 8" id="KW-0812">Transmembrane</keyword>
<dbReference type="InterPro" id="IPR036942">
    <property type="entry name" value="Beta-barrel_TonB_sf"/>
</dbReference>
<evidence type="ECO:0000256" key="5">
    <source>
        <dbReference type="ARBA" id="ARBA00022729"/>
    </source>
</evidence>
<dbReference type="PANTHER" id="PTHR30069">
    <property type="entry name" value="TONB-DEPENDENT OUTER MEMBRANE RECEPTOR"/>
    <property type="match status" value="1"/>
</dbReference>
<evidence type="ECO:0000256" key="3">
    <source>
        <dbReference type="ARBA" id="ARBA00022452"/>
    </source>
</evidence>
<feature type="domain" description="TonB-dependent receptor plug" evidence="11">
    <location>
        <begin position="163"/>
        <end position="256"/>
    </location>
</feature>
<dbReference type="RefSeq" id="WP_316000230.1">
    <property type="nucleotide sequence ID" value="NZ_JAWDJT010000023.1"/>
</dbReference>
<evidence type="ECO:0000256" key="7">
    <source>
        <dbReference type="ARBA" id="ARBA00023237"/>
    </source>
</evidence>
<dbReference type="PROSITE" id="PS52016">
    <property type="entry name" value="TONB_DEPENDENT_REC_3"/>
    <property type="match status" value="1"/>
</dbReference>
<dbReference type="Gene3D" id="2.60.40.1120">
    <property type="entry name" value="Carboxypeptidase-like, regulatory domain"/>
    <property type="match status" value="1"/>
</dbReference>
<keyword evidence="7 8" id="KW-0998">Cell outer membrane</keyword>
<keyword evidence="2 8" id="KW-0813">Transport</keyword>
<feature type="domain" description="Outer membrane protein beta-barrel" evidence="12">
    <location>
        <begin position="419"/>
        <end position="819"/>
    </location>
</feature>
<evidence type="ECO:0000256" key="8">
    <source>
        <dbReference type="PROSITE-ProRule" id="PRU01360"/>
    </source>
</evidence>
<gene>
    <name evidence="13" type="ORF">ROI90_20910</name>
</gene>
<keyword evidence="14" id="KW-1185">Reference proteome</keyword>
<dbReference type="InterPro" id="IPR013784">
    <property type="entry name" value="Carb-bd-like_fold"/>
</dbReference>
<dbReference type="EMBL" id="JAWDJT010000023">
    <property type="protein sequence ID" value="MDU0372879.1"/>
    <property type="molecule type" value="Genomic_DNA"/>
</dbReference>
<keyword evidence="13" id="KW-0675">Receptor</keyword>
<comment type="caution">
    <text evidence="13">The sequence shown here is derived from an EMBL/GenBank/DDBJ whole genome shotgun (WGS) entry which is preliminary data.</text>
</comment>
<dbReference type="PANTHER" id="PTHR30069:SF29">
    <property type="entry name" value="HEMOGLOBIN AND HEMOGLOBIN-HAPTOGLOBIN-BINDING PROTEIN 1-RELATED"/>
    <property type="match status" value="1"/>
</dbReference>
<comment type="similarity">
    <text evidence="8">Belongs to the TonB-dependent receptor family.</text>
</comment>
<keyword evidence="6 8" id="KW-0472">Membrane</keyword>
<keyword evidence="5 10" id="KW-0732">Signal</keyword>
<feature type="compositionally biased region" description="Basic and acidic residues" evidence="9">
    <location>
        <begin position="835"/>
        <end position="844"/>
    </location>
</feature>
<evidence type="ECO:0000256" key="2">
    <source>
        <dbReference type="ARBA" id="ARBA00022448"/>
    </source>
</evidence>
<evidence type="ECO:0000256" key="6">
    <source>
        <dbReference type="ARBA" id="ARBA00023136"/>
    </source>
</evidence>
<dbReference type="InterPro" id="IPR039426">
    <property type="entry name" value="TonB-dep_rcpt-like"/>
</dbReference>
<evidence type="ECO:0000313" key="13">
    <source>
        <dbReference type="EMBL" id="MDU0372879.1"/>
    </source>
</evidence>
<sequence length="865" mass="93154">MKKLFLPILLLSGSHAVLAQMPGGTPPTGTGRPAGATRPAGAGGAAVTAPQEGSGRITGTVLDAATKQPVPYATVALLNPATGKPVDGTAADDNGKFTIPRIAPGTYTVQISFIGYGLVEKPGVVITEAGNTVALGTVNLASSAQALGEVRVEGQRSLVEEKVDRTVYNAEKDETTRGGDATDVLKRVPNLSVDLDGNVSLRGSQNIRVLINNRPSTISANSIADALKQIPADQIKTVEVITSPSAKYDAEGSGGIINIVTKQNNLQGFTLDLRTSAGLRSSDLGLNASYRVGKMGFSLGGGGRAQYNTPGSFRNEQTTYDIQGTDIANRQLLSRTVQSADTRQQNVFGRYSLGWDYDINKYNFLSASVQLGLRNGTNYQDDQTSSTTFFNGRLPSYSVRDIKVLDNSNTLDATLNYTRTFETPQRELSLLGQYSRNTRTNNFTNTVEEGEGTGNSLRNLNDSYNQEVTLQLDYQTPLSKTQLLEFGAKDIMRKVNSDYATFLNGQQQTGTTLSNVFDYNQNVAAAYASYTLGFLKSYTLKAGARYEYTTIDADFRTDNPLSIDSYGVLVPSVNLSRKLANGNVLKAAYNRRIQRPSLQFLNPNRQIPNQLSIIQGNPELEPEKTNNFELGYSTFIKQTTLTFTAFARNTTGSIQPVRTPNGDTITTTYANIGTENAYGASVNANVNIQNKLTLGGGLDVYYATLDNNVSNPLFAASNQGWVASGRLMGGYTFAKGWGIQAFSFYRGRQVQLQGYQGGFGVYSVGLKKDFADKKGSIGFGADNFFTPTNKIRNSISTPALDQYSVNVLRRSGFRVNLSYRIGKMSMAQPKRRRSVNNDDLKEGGNSDGGNGAGATPAQGASGGRP</sequence>
<dbReference type="InterPro" id="IPR037066">
    <property type="entry name" value="Plug_dom_sf"/>
</dbReference>
<evidence type="ECO:0000256" key="1">
    <source>
        <dbReference type="ARBA" id="ARBA00004571"/>
    </source>
</evidence>
<feature type="signal peptide" evidence="10">
    <location>
        <begin position="1"/>
        <end position="19"/>
    </location>
</feature>
<evidence type="ECO:0000259" key="11">
    <source>
        <dbReference type="Pfam" id="PF07715"/>
    </source>
</evidence>
<protein>
    <submittedName>
        <fullName evidence="13">TonB-dependent receptor</fullName>
    </submittedName>
</protein>
<dbReference type="Gene3D" id="2.40.170.20">
    <property type="entry name" value="TonB-dependent receptor, beta-barrel domain"/>
    <property type="match status" value="1"/>
</dbReference>
<evidence type="ECO:0000313" key="14">
    <source>
        <dbReference type="Proteomes" id="UP001250698"/>
    </source>
</evidence>
<dbReference type="Pfam" id="PF14905">
    <property type="entry name" value="OMP_b-brl_3"/>
    <property type="match status" value="1"/>
</dbReference>
<feature type="compositionally biased region" description="Low complexity" evidence="9">
    <location>
        <begin position="27"/>
        <end position="50"/>
    </location>
</feature>
<dbReference type="Gene3D" id="2.170.130.10">
    <property type="entry name" value="TonB-dependent receptor, plug domain"/>
    <property type="match status" value="1"/>
</dbReference>
<dbReference type="Pfam" id="PF07715">
    <property type="entry name" value="Plug"/>
    <property type="match status" value="1"/>
</dbReference>
<name>A0ABU3TND5_9BACT</name>
<organism evidence="13 14">
    <name type="scientific">Hymenobacter endophyticus</name>
    <dbReference type="NCBI Taxonomy" id="3076335"/>
    <lineage>
        <taxon>Bacteria</taxon>
        <taxon>Pseudomonadati</taxon>
        <taxon>Bacteroidota</taxon>
        <taxon>Cytophagia</taxon>
        <taxon>Cytophagales</taxon>
        <taxon>Hymenobacteraceae</taxon>
        <taxon>Hymenobacter</taxon>
    </lineage>
</organism>
<comment type="subcellular location">
    <subcellularLocation>
        <location evidence="1 8">Cell outer membrane</location>
        <topology evidence="1 8">Multi-pass membrane protein</topology>
    </subcellularLocation>
</comment>
<evidence type="ECO:0000256" key="9">
    <source>
        <dbReference type="SAM" id="MobiDB-lite"/>
    </source>
</evidence>
<keyword evidence="3 8" id="KW-1134">Transmembrane beta strand</keyword>
<proteinExistence type="inferred from homology"/>
<feature type="region of interest" description="Disordered" evidence="9">
    <location>
        <begin position="826"/>
        <end position="865"/>
    </location>
</feature>
<dbReference type="SUPFAM" id="SSF49452">
    <property type="entry name" value="Starch-binding domain-like"/>
    <property type="match status" value="1"/>
</dbReference>
<accession>A0ABU3TND5</accession>
<evidence type="ECO:0000256" key="10">
    <source>
        <dbReference type="SAM" id="SignalP"/>
    </source>
</evidence>
<feature type="chain" id="PRO_5046865572" evidence="10">
    <location>
        <begin position="20"/>
        <end position="865"/>
    </location>
</feature>
<dbReference type="SUPFAM" id="SSF56935">
    <property type="entry name" value="Porins"/>
    <property type="match status" value="1"/>
</dbReference>
<evidence type="ECO:0000259" key="12">
    <source>
        <dbReference type="Pfam" id="PF14905"/>
    </source>
</evidence>
<dbReference type="Pfam" id="PF13620">
    <property type="entry name" value="CarboxypepD_reg"/>
    <property type="match status" value="1"/>
</dbReference>
<dbReference type="InterPro" id="IPR041700">
    <property type="entry name" value="OMP_b-brl_3"/>
</dbReference>